<dbReference type="RefSeq" id="WP_271839783.1">
    <property type="nucleotide sequence ID" value="NZ_JAMRYU010000013.1"/>
</dbReference>
<sequence>MNNLNEALKLNLDKVSIFEIDEEKLIELKSYDYYMQTNFYFWLINRINYFEDEKLYDELAYAHYLMSYFIFIILTPLSYDDLAFNHINKALKYKNTLKYKEWLLIFSTLPNNFIKPYDAIKIAEEVIEKDPSSTLASTILQMF</sequence>
<dbReference type="EMBL" id="JAMRYU010000013">
    <property type="protein sequence ID" value="MDC4241064.1"/>
    <property type="molecule type" value="Genomic_DNA"/>
</dbReference>
<name>A0A9X3XN33_9CLOT</name>
<proteinExistence type="predicted"/>
<accession>A0A9X3XN33</accession>
<protein>
    <submittedName>
        <fullName evidence="1">Uncharacterized protein</fullName>
    </submittedName>
</protein>
<evidence type="ECO:0000313" key="2">
    <source>
        <dbReference type="Proteomes" id="UP001141183"/>
    </source>
</evidence>
<gene>
    <name evidence="1" type="ORF">NE398_12930</name>
</gene>
<organism evidence="1 2">
    <name type="scientific">Clostridium tertium</name>
    <dbReference type="NCBI Taxonomy" id="1559"/>
    <lineage>
        <taxon>Bacteria</taxon>
        <taxon>Bacillati</taxon>
        <taxon>Bacillota</taxon>
        <taxon>Clostridia</taxon>
        <taxon>Eubacteriales</taxon>
        <taxon>Clostridiaceae</taxon>
        <taxon>Clostridium</taxon>
    </lineage>
</organism>
<reference evidence="1" key="1">
    <citation type="submission" date="2022-05" db="EMBL/GenBank/DDBJ databases">
        <title>Draft genome sequence of Clostridium tertium strain CP3 isolated from Peru.</title>
        <authorList>
            <person name="Hurtado R."/>
            <person name="Lima L."/>
            <person name="Sousa T."/>
            <person name="Jaiswal A.K."/>
            <person name="Tiwari S."/>
            <person name="Maturrano L."/>
            <person name="Brenig B."/>
            <person name="Azevedo V."/>
        </authorList>
    </citation>
    <scope>NUCLEOTIDE SEQUENCE</scope>
    <source>
        <strain evidence="1">CP3</strain>
    </source>
</reference>
<evidence type="ECO:0000313" key="1">
    <source>
        <dbReference type="EMBL" id="MDC4241064.1"/>
    </source>
</evidence>
<comment type="caution">
    <text evidence="1">The sequence shown here is derived from an EMBL/GenBank/DDBJ whole genome shotgun (WGS) entry which is preliminary data.</text>
</comment>
<dbReference type="AlphaFoldDB" id="A0A9X3XN33"/>
<dbReference type="Proteomes" id="UP001141183">
    <property type="component" value="Unassembled WGS sequence"/>
</dbReference>
<keyword evidence="2" id="KW-1185">Reference proteome</keyword>